<feature type="region of interest" description="Disordered" evidence="1">
    <location>
        <begin position="7384"/>
        <end position="7408"/>
    </location>
</feature>
<feature type="region of interest" description="Disordered" evidence="1">
    <location>
        <begin position="104"/>
        <end position="130"/>
    </location>
</feature>
<feature type="compositionally biased region" description="Basic residues" evidence="1">
    <location>
        <begin position="1628"/>
        <end position="1638"/>
    </location>
</feature>
<feature type="compositionally biased region" description="Polar residues" evidence="1">
    <location>
        <begin position="3498"/>
        <end position="3520"/>
    </location>
</feature>
<feature type="region of interest" description="Disordered" evidence="1">
    <location>
        <begin position="4336"/>
        <end position="4427"/>
    </location>
</feature>
<feature type="region of interest" description="Disordered" evidence="1">
    <location>
        <begin position="1568"/>
        <end position="1599"/>
    </location>
</feature>
<feature type="compositionally biased region" description="Basic and acidic residues" evidence="1">
    <location>
        <begin position="5146"/>
        <end position="5157"/>
    </location>
</feature>
<feature type="compositionally biased region" description="Basic and acidic residues" evidence="1">
    <location>
        <begin position="3292"/>
        <end position="3338"/>
    </location>
</feature>
<feature type="compositionally biased region" description="Low complexity" evidence="1">
    <location>
        <begin position="2231"/>
        <end position="2243"/>
    </location>
</feature>
<feature type="region of interest" description="Disordered" evidence="1">
    <location>
        <begin position="2778"/>
        <end position="2824"/>
    </location>
</feature>
<feature type="region of interest" description="Disordered" evidence="1">
    <location>
        <begin position="3480"/>
        <end position="3520"/>
    </location>
</feature>
<feature type="compositionally biased region" description="Basic and acidic residues" evidence="1">
    <location>
        <begin position="155"/>
        <end position="164"/>
    </location>
</feature>
<feature type="region of interest" description="Disordered" evidence="1">
    <location>
        <begin position="6882"/>
        <end position="6992"/>
    </location>
</feature>
<feature type="compositionally biased region" description="Basic and acidic residues" evidence="1">
    <location>
        <begin position="907"/>
        <end position="925"/>
    </location>
</feature>
<feature type="region of interest" description="Disordered" evidence="1">
    <location>
        <begin position="7620"/>
        <end position="7673"/>
    </location>
</feature>
<dbReference type="OrthoDB" id="340983at2759"/>
<feature type="compositionally biased region" description="Basic and acidic residues" evidence="1">
    <location>
        <begin position="3345"/>
        <end position="3371"/>
    </location>
</feature>
<feature type="region of interest" description="Disordered" evidence="1">
    <location>
        <begin position="6030"/>
        <end position="6049"/>
    </location>
</feature>
<feature type="region of interest" description="Disordered" evidence="1">
    <location>
        <begin position="5137"/>
        <end position="5157"/>
    </location>
</feature>
<feature type="compositionally biased region" description="Basic and acidic residues" evidence="1">
    <location>
        <begin position="4362"/>
        <end position="4377"/>
    </location>
</feature>
<dbReference type="PANTHER" id="PTHR13650">
    <property type="entry name" value="SPATACSIN"/>
    <property type="match status" value="1"/>
</dbReference>
<feature type="region of interest" description="Disordered" evidence="1">
    <location>
        <begin position="6144"/>
        <end position="6163"/>
    </location>
</feature>
<dbReference type="Pfam" id="PF14649">
    <property type="entry name" value="Spatacsin_C"/>
    <property type="match status" value="1"/>
</dbReference>
<feature type="region of interest" description="Disordered" evidence="1">
    <location>
        <begin position="143"/>
        <end position="167"/>
    </location>
</feature>
<feature type="compositionally biased region" description="Basic and acidic residues" evidence="1">
    <location>
        <begin position="7396"/>
        <end position="7408"/>
    </location>
</feature>
<feature type="compositionally biased region" description="Basic and acidic residues" evidence="1">
    <location>
        <begin position="4124"/>
        <end position="4133"/>
    </location>
</feature>
<feature type="compositionally biased region" description="Low complexity" evidence="1">
    <location>
        <begin position="1080"/>
        <end position="1091"/>
    </location>
</feature>
<feature type="region of interest" description="Disordered" evidence="1">
    <location>
        <begin position="2677"/>
        <end position="2729"/>
    </location>
</feature>
<feature type="region of interest" description="Disordered" evidence="1">
    <location>
        <begin position="279"/>
        <end position="309"/>
    </location>
</feature>
<feature type="compositionally biased region" description="Basic and acidic residues" evidence="1">
    <location>
        <begin position="4043"/>
        <end position="4053"/>
    </location>
</feature>
<proteinExistence type="predicted"/>
<feature type="compositionally biased region" description="Low complexity" evidence="1">
    <location>
        <begin position="3277"/>
        <end position="3288"/>
    </location>
</feature>
<feature type="region of interest" description="Disordered" evidence="1">
    <location>
        <begin position="3972"/>
        <end position="4152"/>
    </location>
</feature>
<feature type="region of interest" description="Disordered" evidence="1">
    <location>
        <begin position="1445"/>
        <end position="1482"/>
    </location>
</feature>
<feature type="region of interest" description="Disordered" evidence="1">
    <location>
        <begin position="7140"/>
        <end position="7198"/>
    </location>
</feature>
<feature type="non-terminal residue" evidence="3">
    <location>
        <position position="7673"/>
    </location>
</feature>
<feature type="region of interest" description="Disordered" evidence="1">
    <location>
        <begin position="431"/>
        <end position="453"/>
    </location>
</feature>
<feature type="compositionally biased region" description="Basic and acidic residues" evidence="1">
    <location>
        <begin position="4336"/>
        <end position="4355"/>
    </location>
</feature>
<feature type="region of interest" description="Disordered" evidence="1">
    <location>
        <begin position="7023"/>
        <end position="7096"/>
    </location>
</feature>
<feature type="compositionally biased region" description="Low complexity" evidence="1">
    <location>
        <begin position="1652"/>
        <end position="1662"/>
    </location>
</feature>
<accession>A0A086QLA6</accession>
<dbReference type="VEuPathDB" id="ToxoDB:TGVAND_224870A"/>
<feature type="region of interest" description="Disordered" evidence="1">
    <location>
        <begin position="5452"/>
        <end position="5515"/>
    </location>
</feature>
<feature type="region of interest" description="Disordered" evidence="1">
    <location>
        <begin position="5187"/>
        <end position="5208"/>
    </location>
</feature>
<feature type="domain" description="Spatacsin C-terminal" evidence="2">
    <location>
        <begin position="7423"/>
        <end position="7488"/>
    </location>
</feature>
<feature type="compositionally biased region" description="Basic and acidic residues" evidence="1">
    <location>
        <begin position="6031"/>
        <end position="6041"/>
    </location>
</feature>
<evidence type="ECO:0000259" key="2">
    <source>
        <dbReference type="Pfam" id="PF14649"/>
    </source>
</evidence>
<feature type="compositionally biased region" description="Polar residues" evidence="1">
    <location>
        <begin position="5198"/>
        <end position="5208"/>
    </location>
</feature>
<feature type="region of interest" description="Disordered" evidence="1">
    <location>
        <begin position="5873"/>
        <end position="5923"/>
    </location>
</feature>
<feature type="compositionally biased region" description="Basic and acidic residues" evidence="1">
    <location>
        <begin position="3986"/>
        <end position="4000"/>
    </location>
</feature>
<feature type="compositionally biased region" description="Polar residues" evidence="1">
    <location>
        <begin position="2705"/>
        <end position="2722"/>
    </location>
</feature>
<reference evidence="3 4" key="1">
    <citation type="submission" date="2014-08" db="EMBL/GenBank/DDBJ databases">
        <authorList>
            <person name="Sibley D."/>
            <person name="Venepally P."/>
            <person name="Karamycheva S."/>
            <person name="Hadjithomas M."/>
            <person name="Khan A."/>
            <person name="Brunk B."/>
            <person name="Roos D."/>
            <person name="Caler E."/>
            <person name="Lorenzi H."/>
        </authorList>
    </citation>
    <scope>NUCLEOTIDE SEQUENCE [LARGE SCALE GENOMIC DNA]</scope>
    <source>
        <strain evidence="3 4">VAND</strain>
    </source>
</reference>
<feature type="region of interest" description="Disordered" evidence="1">
    <location>
        <begin position="6623"/>
        <end position="6684"/>
    </location>
</feature>
<feature type="compositionally biased region" description="Basic and acidic residues" evidence="1">
    <location>
        <begin position="4386"/>
        <end position="4399"/>
    </location>
</feature>
<sequence>MTFFSASREPVSAEGGEIQGDDGLFRSLLRGLSSLRRTGSGSRSDRTTDGSLPEFSFSRLREFDEALPLFGANDGTSVRLSLDRSVLLVLEPAEPLLSSWPHPGRRDTFLEGDGAGIPSPSSRPSRAADHYTRLSTIRSLARDGEVDSELAGGPQERESVRVDPESGGETVMTSALAQAALAHAAPFQSIACYLCSVKGPRGALLESGFSDVASDPTGSASSSLDELAARCGGTVWAGPRYVSEPPYVTSKRSVRLSGATWDLLWVQIPDPREVLLRQRQEEAASAASPGNDEDIPQNRPQRGAKAHQTERCMRQLRLRGAPPFSDLRGTTPWASAAGHIGGDEEHFLKLPSVPVLITLSEASLDFFLFDRVSTADAPLVDCCYDGWCAWSPDADRGDRAAPAGVHTGQFLHPGAELTTAACACHQTSVQGTETKVSRREKGQPGDRRGARRATRPSPWLIEWDWWWWQRPRFSQDRCASSQESTRYRPFASLSTISKVEELKHPAAASGTRGPFAETEADMSLPASVCGDMSQAAPRLDLPGTDRGASRLDELRDVFSDQEAAFHLHEEVICGAGNAASATELGSDHMDARGVLSSPCSWFGPDAGNSIRRFRLPLRALLPLVTVKKRKGGKAEAEALGRAGRTSKAGKKDDTSGEQLTRPVEKVMVRREENELQSEPRGDRMPASHPWPWGGTEKDALEHGCFRLQFCSASKADELVIVWNYAVALWCTVSHCGLLVKRRFWLQRTMSFTVYEKEITESNAGNALHSTRLVRSTTRALAPVQLLSLASRNELLFALTAPPRQHLLVWSLHGVALYAITLHCYSPLSATPVLSVSPKASRCVRLCRGSAISAASSGCLLSGDNAVRCLENPDSEAPGGGVSVARGPRGRGMLSQRVTASGLAVETGSRDSPTDRTLSRKARGEDTSESQPSEGSWEPASNRATRQNCRQSCSRLTALDDGARGELLAGPQRRTVRSPFFLSLQVTVDCTYAVLTDSDHAIWCIDLDAYFASSPLETAAHLLASSTSMLLRRSPLSSAVPSLGDRGGGGASPETGSASLCATALGALLPPSTAAKILVPSAASTTPSPDSSRVCPGARRSCAPPQEASSRSWTAVLEERRRVAEGLSWATQLHQASAALSAFPSAFNLLPLVVSVKRLLVPTPPVSQHDGGFRPEPDSKVFAGVTPYEDSDWRRQEGNVLNRSRDQRAWFQVQRSAEEQKLGTFEQDGSAGGVEIGCVQRLSSSPSSISAHVQGRGTLLCADHHHATGRSSPKSVSNASQLPFTATDAGCRLLPHDTRRRSSSWTVHQPAEAAQRVELPTTPSEAFDDLVAECSRVNLSVFFTRSLGAAPVVPQALWRLLDPWRGCEQPKNWDEGKTRSESMTSADVLHPFSEIHGYLADRDSPLSSGKERDLCAHVPVSGKRSTHEESLEGQLFRELPERLATGAPEGAGGICDESPRRSSTYARGTAPLEESERHRYPHVHRPPEGTCGGTHPIESGGDAATDFCLFTTSSRSYWYLSAGPDDSPAIVLFATPAELQVEMLLVRNEARRLDRQRLMASRLASSVPDGGLGGTMSRFQHSQGDAEAGSGALALRPGQTPSPVPSVHLADLLALSLLRCSRAVCAPRGHQRHRLRRRRESLCQPPDVQHGGSSNLSSHVTSSNGQRSCSSSPALALPFVSATAPSFSLQRDLSESASLIRIPQACLPAPGGSGQGLGQEPENSVRPRRRWFDRPKPEELLELSLSFGSSRASATSLQRSSRHQRMLLSHLQSGGNAVLLLGAPTPPGSCTTAPGPLYGVGRGAPSFDDIGLVGSGSGRGCPEGGFERYLHQGGAFGGRLPGDLDEGRDSSLAADGTADDDDSILDQLLLSSPAQFFCSNLSVGGAPRGGGLPGWGSDASVMLLELDALMDRSSGGLLKMRMRQDPHGLQDMHDLYASGRVSVPEGGGLWTDPGGFSGRFSSHGVLLGGGESAAVEDLLSLLSAALPPGAQEQLLPLLLPTAADFEHGADIAYRQASSWHTTNGAFETAPSGDDEEALRAGTGSVQAAGGCCTCAGPVMLPSWLTGARMPVSCSCCAQCDTAWTCGSGFKAGDSVADATETEGGNVSPIVRPGVSLQRPSFSSVTSRDSGCSPCSSDSDLSVASVAAGSGPSGLDVGWSFAAGQGGAPPAPRGRLKRPCHGCRTLVPPSLLEEGFPGGVALLTAQEARRQGARRFRAPPTGLRWRLRRCSSRSDSPDSSCPASAGRPRGPAGYPRAVAALQSGAIGPQCVPGHHRRHTAPGPERLLDPSGDCGTQGESDELSVGFSDASGDSQKIDANGVESWSECAGVAATESEEFTREFNGCPRTRRGCAGVRREGQPEVTVEARRRRSPRTDASGRRSGWHGSAGEAHGHECHVSRMQVHLCLHYIAVEVNYSCACRGNPSQKGGKPGRGGDSGWRLGIPPCRHDESPVFLSSLCCPSLSPPSPSSPSPSAHLLWLLRWPHTSETEDDLSATFASFAGGSDAGGRKGGCTISPLWMDSASGSPAFSSSSTFGRRVNAAPKTHTSQSLRWHLFASHALSPWKGLSVNDQAFYIISPSSLFALSPSLRPLSVLLNVAIFEGVTAAAAFCVVNGVELKCLCHLLLFVGLKYRKLDMVKSALGLLPEAQQMAGIRMLILYILRGYSSERLVVPVHLPPSPQASRSACRSGPPEAERRKKKGRREESTTPASGFNTPRNMPQRSADATRSEMCEQVEVLDLPGDAAPEVDYYTAAAPGIYSTVLYLLHLFHFPIQERHAPPAFSPPPASLLPRPLGTHGRAQSPGQATLDPRGDGQHFDHQGEGPDLENKLAVSRTPLPLPFCASPFRPYNGDASWASASSGVFQHCRETLRLLDGWSLDDVEGDRGLWRHGQAHARSMRNAFPPPAICILPPHPLVYPREGNGGGRLRSLLCASRRSSFSFDPSHADAVERARAAAARATTACVTSWSRGMAVPFQGSLASQLASGSPGSAGAGLSLGSQPAVPSAMLLFGTCSRCDPRLLSSLEPEARADSRPDLNPAGASWTGRVVSGGGSQPVGSASFASALQGSSASGSSGGEAKCQESLLAEAAVAAAAAAAASSLLAVDKAFCSRLLAILLQFANALIGRRVLRKIQICDEWWKGVHSGNRPESRSSAPPSPAWSSRSSHTSSSRSCAPISCTVGGPEKRSDTATVRGAQRRAQQQVTDELLELTVYLQFIRALQQALMLSLPSAKVYHLSAASLHHVRTQQQKALQLPLSASQGSHAAAPVTRSRSGALAPLAPSAASGLSPGDAEAEQRSEKGRQEDQAARRSNEKSPRRDERAWDHNERRETRSVGRRVADRSYPSEWVHEEARPASSQGEREECDKGSGEDGSTRGVSEKLNALPAPSRESCAPPSASVEANQGHPQEHPGSSSPPVISSRSMRQKRTDAAAAAASVTCSTQENLWPDDADTESVIRDALLTGRVSSALVWLERRRTTIKQQTPPAVHAASEERARSASTAQVTNLPRGRTSSAGRDASTSRALWGEAGDAEEAEETAMATVQRVGRRMVFQLFCNQQVEFFFVGMQMLRQLGINVPAFCSAVAFFTTRPLVRRRLLRHLRHMGRLSQARLKLIDFLQVLEQEFTNPCYTAEYNRQMTLALTQQQPVHIIDALPPLPARSSSLSCKSRDASASELLHSSSQTLGHQVESGSHPAQNRQGDETWSELSGGRSGPASPDGRARWLQLSAAPPRHGIWELAAEGDGGPALPLLSGRIAGTAVWPPGGLLALWMSVECAGMVGEETREMLLARLAPCFFREAGETTRDAREGRQGEKARTVVYVNSQGEDVIRGIGGISGREGEEVCGDRVVCAHSLSDEDEDYTLLSVYANGPVAFAPSPLEQARGQPISGATAGGSQTTPERIPTAALVSHYSNEAVTAWAHLQVGDVDDLSSVRLFGIPAFPHNLHTSTTGGPSEGLDSHTAAAAAALNETFSSAYELDGGDGGVPSERQTRQETSARAEGRSRAAGGDNKQRLVASSDRGQEGGRRRRARAGSGEECFSSEGQETTERQSRDRTSSARASLSPSAERGRRRREEPSGPGRETNATEDESGEHGEGESEAAFTERRQQGQNTAEAENAPVRSAKGKRPTDRRHEDSLGSATGRGRDTGSVEEDAERQRLAEAMRLMKMRGICWECRRADVKDLDFSFSRASTRTPWRGLRHRQDGRAAIHGRGSALLCIRGDERPTEIAEPSWFASGAGAGLEAEGSKQSGTLGSGGKEDGEVLARQSESSLLRSPSSPGSWTASFLDALELRLPKKSILSGYLCVTLDWVSRWSRGASLRILLERRHISLLDDLRAEGQRGERARRKERERARREAASGHCARISREKTNPDQEVKEQKASLWSCPGRRLEKRDRERRDRGLGGPEALSKSRHCPRWASPVRSRNGADKKTVTSVIASSLNLHGNSLGLWWHTLMYFVSHHDWRGVSLWVRRLPLEGLSVNSYGVCGPQETAPELSRPHTHLVPRLLSRLTRRCLNACSPFLRDVLLQELAMRGILCESSGDSRGFPLLLRRLAKAGLLFSLAIAGAEPEADGHEDDKEKRPGEREASILSLTKAFVPIRQVSPFHCYLLLLFIVNDVPSLLSAYLQVYRLGCTYAAVHELKEALSQSAASLIQDRIRSGPSSPASSSTVSSSGKERGQGAETDGKGSPRQADRPEKTNSTGAREESEPSGTQERKERKDSRDTGTPRQCWSVVGGSGSAYWRTVLLLGRLGNNALFATALHQAAWLLLEEERLASPSPPEDTGETARGTGEDEAGRRTASEALVGMPCTGREGDVCGAWRANRVRKGAPYFSIRRLVAYDSDNVGFVALNSLACVGRPLLFLATLMLLPLSSALEAMEADKALPWHLEEQTLRSTLEAFPELFAAYYPDEAQPGEGSLTSPLGRKGLSSLEPRGETRSVFCAGLRTQKEESESLHIQEGRPLPTRLSLPLFEVVLRQQHRQRMEGARCHHRGERTCKALGGPACLQDIEGESEPATCARAEDERINREEKEALHSPEKSYGPRDFFVCPHGSNHEEEDLDSLLPDCIVSLDADCVADSSPRTWRGDVSLLAMLSDVTGLDASALLRPLPLFRRLFELQRARLRRQRLSALLSSRRLASGASAETDPEEKSRDHVKEVKEDAEGERVLLAWLRSGEAFSAIKGDALGVSRGSQEAEKESQGSLVTSTPALSNRHPASATCTAEGLSVAYYIAQGRPAMAFHLLFALRAASSLPFSSSFSEAGPTVQDALAGWTKQAADRVCLNLSEAEQEALYDVALTVALYNMLNDGVVAAALCFLELCGLETERVRVDALSARQIYLHRKGLHAHTSTAPNAPFSRRSTKKKGAEVEAGDAGEVTVTAADSLSADGGRARETGDTPRGGASAQATGLEGSGFEGDETEDEAEEDAWFPEMAEEDIVPDEEAASVIDLFLSFPKPTKRPTTTTGAQTGEDDDGFGSQDEGGQEEQGARKPRQRDDKKADTKLCKDENEEEESSAGISSPHLLAALRMLEEATWSLDPNLATTQAAAATPLSLDSPWHLVGLFCRVHQLPRSLTLLHELARNDEWLLFLHEGDLQQCPVQTMTNIIDGYFRDAPLRHHLRIVVRSVERPPLSLSPPASRVLPFSCSFDEADADGEDAVSFRDLLESESPSKPFLVPESWTVDSSPLSLVERQAAPTVEERPQPETGLSPLEERNGDPRRGDGSGKEQADPTEASGLTSAHLVPRTEPRNDTGPPCPGSGIRLPNADVSDVMSLLLKSRVASPALGLGSPQDVPGLAEARAQQPLASVSPLSSPSPPLSTDLQGVGTQLLLHALKVCCPRLSVYAACFADASSLVCVNTWLYLQTQTLLLSSRFPGDRERRARPSSAGGDAAPGRYASYESGGARRSRRKRGEEGDGRRRRRTLERAQLGELELGARIEHDPNREHPEASLLELTLLGLSAVTSWRGESGRGRKRSREREEDLSSDADAAEETEGTTRSCGAGRRQRDADGGRKAKKRGEEVVCGDLFLGDSGEGDKEGARESAGRLTPPAFFPSSTEGEEEALLLWLSDPRHTVRLVLWLCEEGMYSLVIRAFRLFDESNVLLDILLFFRAFLQCRFEASERLLRRFVERRDAVLAAHENAGTYACLPSSDGPSRASEDTEETPATLDEAAGAGAAGTQGSEASLGLVPDGLRMADALIHFLLGKHPLFRRQLLQQLHSASYCPSLSLLFHSYILVEQHKLPSPLDFRSDSSDLLDALIALHKYQEARRWRRLAGLTPSFDIVITVHEVTHLLASFKQGGCWADGHERLKTWIRSFEVFRLHRLPKVLAALFFLDVNAKLERELFARDQAMLLAMALQLLLESAPSSLPSSSLASSPAPRFVSRHALLTHLSRCVDYAQDSDDSEESETLCAEGDAVAVDGRLAPAASPVASFFPPSLASLSPRQVSSSGVSDQATLLSCVPLHPVELLAVFKSYSRSRRDAAPLWRPCETRNRGGDALAFHGGGKARRRERLVKRELGCALRAHAGQNSKRRDTEAAPGKRNLRTPHLHCLVLAREEGEDRQASVSARGEERRPERDPRRAAGGEEEEQGEEEPHWGAVVSETLLQDVASRLLLLLAGQSISAAEEAMTPPASRPGGRLNPLKGRDEEVTLRVLEKKKEEESNQDGKGPTSSLDGGCGLNDARPEHSDMLQLTSPDARVVTGTASLSSEPPSSRFPRSSSVHHPLVFESYSSLRNRIESLLPPQLPALPFSLEASSYDSSAGLSSAFAGTPSDHPREEESSLWDASCSALLRGASSDRDSRPSPRAPSLSGSDQAAAGVRETVPGSCSRGPPASEARCLLKCLQSATANLINCNHLEAAKSLVLRFSPAVLSWAEVEARRASRACGGGDQGTPGGESRGAEAEGRGRQGHGGEAANRRRSRREKGLATDARSLSRSRRRQRDEPRGGDLAARVETAAESKLERTRDASLPGEARREDAKRQDARAGESRDGSQDIKAQLQLLADDVALVELLLQTVKVFSQCASNQNAGSSPEGPQTPSDTEKDGDDGRNRDEERSSDEERSDRRAAVETGDSVGRDVEGDQGEGTERQEGEGSGDEVLKALKRAVRRAPCFSQRDKQPPPLLPHQVELLELLIDEDGAARERARAAGEEESDDFHVRTRSAPKSLNEQSLEEHHAGPTSSSPQSPSSPRAPRSSTSFAEGLSDREQCILLVEQLVRRCTRAILPFSNRLLVCLAISHVLDSPFSVVVQLCNDAPHDLLLSLLQRVGVPTAARPRLVLCRHYLNICLQKLPPQTVARVLVRAFVDHQIEQFRSASVFYSQRLHEEGEDAEKESEEEEGEEEVVLEWFEWPLSLLYQFVSLGGVSTAVGEEALGVLRLQTKLWDDQEQEAEGQSDSVSRGEKKEETEGEDRRWWASALPLAEPLPLECEVEVMILAYSAFASSSSFAGVADLLAAINSRLDIYVATGRFYLLQRLLVTIPAFQGLERALDDICCWTTIVWMTCFTVVSVASLCLLLLGATPPFHCVCCRVRLLALIALLPRSCWMSMSADSVQTPWRLTRIRGAAPASSRPTSLRSWEGRPQVYVPCPGLTSGASQRAWQSPSSAIYTAACLLQKAQPQKEMGREVRLETANPDPNQKGCSWTSSSRLTFSSASPANSRRCHNSPSEQETPDINR</sequence>
<feature type="compositionally biased region" description="Basic and acidic residues" evidence="1">
    <location>
        <begin position="7073"/>
        <end position="7090"/>
    </location>
</feature>
<feature type="region of interest" description="Disordered" evidence="1">
    <location>
        <begin position="5345"/>
        <end position="5424"/>
    </location>
</feature>
<feature type="region of interest" description="Disordered" evidence="1">
    <location>
        <begin position="6700"/>
        <end position="6719"/>
    </location>
</feature>
<feature type="region of interest" description="Disordered" evidence="1">
    <location>
        <begin position="3673"/>
        <end position="3717"/>
    </location>
</feature>
<feature type="region of interest" description="Disordered" evidence="1">
    <location>
        <begin position="6792"/>
        <end position="6830"/>
    </location>
</feature>
<feature type="region of interest" description="Disordered" evidence="1">
    <location>
        <begin position="871"/>
        <end position="947"/>
    </location>
</feature>
<feature type="region of interest" description="Disordered" evidence="1">
    <location>
        <begin position="4772"/>
        <end position="4798"/>
    </location>
</feature>
<feature type="compositionally biased region" description="Basic and acidic residues" evidence="1">
    <location>
        <begin position="4672"/>
        <end position="4723"/>
    </location>
</feature>
<dbReference type="PANTHER" id="PTHR13650:SF0">
    <property type="entry name" value="SPATACSIN"/>
    <property type="match status" value="1"/>
</dbReference>
<feature type="compositionally biased region" description="Basic and acidic residues" evidence="1">
    <location>
        <begin position="5491"/>
        <end position="5504"/>
    </location>
</feature>
<feature type="region of interest" description="Disordered" evidence="1">
    <location>
        <begin position="5962"/>
        <end position="6012"/>
    </location>
</feature>
<feature type="region of interest" description="Disordered" evidence="1">
    <location>
        <begin position="1628"/>
        <end position="1667"/>
    </location>
</feature>
<dbReference type="InterPro" id="IPR028103">
    <property type="entry name" value="Spatacsin"/>
</dbReference>
<feature type="region of interest" description="Disordered" evidence="1">
    <location>
        <begin position="4237"/>
        <end position="4257"/>
    </location>
</feature>
<organism evidence="3 4">
    <name type="scientific">Toxoplasma gondii VAND</name>
    <dbReference type="NCBI Taxonomy" id="933077"/>
    <lineage>
        <taxon>Eukaryota</taxon>
        <taxon>Sar</taxon>
        <taxon>Alveolata</taxon>
        <taxon>Apicomplexa</taxon>
        <taxon>Conoidasida</taxon>
        <taxon>Coccidia</taxon>
        <taxon>Eucoccidiorida</taxon>
        <taxon>Eimeriorina</taxon>
        <taxon>Sarcocystidae</taxon>
        <taxon>Toxoplasma</taxon>
    </lineage>
</organism>
<feature type="region of interest" description="Disordered" evidence="1">
    <location>
        <begin position="2354"/>
        <end position="2389"/>
    </location>
</feature>
<dbReference type="InterPro" id="IPR028107">
    <property type="entry name" value="Spatacsin_C_dom"/>
</dbReference>
<reference evidence="3 4" key="2">
    <citation type="journal article" date="2015" name="Eukaryot. Cell">
        <title>Genetic mapping reveals that sinefungin resistance in Toxoplasma gondii is controlled by a putative amino acid transporter locus that can be used as a negative selectable marker.</title>
        <authorList>
            <person name="Behnke M.S."/>
            <person name="Khan A."/>
            <person name="Sibley L.D."/>
        </authorList>
    </citation>
    <scope>NUCLEOTIDE SEQUENCE [LARGE SCALE GENOMIC DNA]</scope>
    <source>
        <strain evidence="3 4">VAND</strain>
    </source>
</reference>
<feature type="compositionally biased region" description="Basic and acidic residues" evidence="1">
    <location>
        <begin position="6642"/>
        <end position="6660"/>
    </location>
</feature>
<comment type="caution">
    <text evidence="3">The sequence shown here is derived from an EMBL/GenBank/DDBJ whole genome shotgun (WGS) entry which is preliminary data.</text>
</comment>
<feature type="compositionally biased region" description="Basic and acidic residues" evidence="1">
    <location>
        <begin position="4788"/>
        <end position="4798"/>
    </location>
</feature>
<gene>
    <name evidence="3" type="ORF">TGVAND_224870A</name>
</gene>
<feature type="region of interest" description="Disordered" evidence="1">
    <location>
        <begin position="1080"/>
        <end position="1110"/>
    </location>
</feature>
<feature type="compositionally biased region" description="Polar residues" evidence="1">
    <location>
        <begin position="7023"/>
        <end position="7038"/>
    </location>
</feature>
<feature type="compositionally biased region" description="Low complexity" evidence="1">
    <location>
        <begin position="4657"/>
        <end position="4671"/>
    </location>
</feature>
<feature type="compositionally biased region" description="Basic and acidic residues" evidence="1">
    <location>
        <begin position="5708"/>
        <end position="5726"/>
    </location>
</feature>
<feature type="compositionally biased region" description="Low complexity" evidence="1">
    <location>
        <begin position="6704"/>
        <end position="6718"/>
    </location>
</feature>
<feature type="region of interest" description="Disordered" evidence="1">
    <location>
        <begin position="3277"/>
        <end position="3426"/>
    </location>
</feature>
<feature type="compositionally biased region" description="Basic and acidic residues" evidence="1">
    <location>
        <begin position="7039"/>
        <end position="7066"/>
    </location>
</feature>
<feature type="region of interest" description="Disordered" evidence="1">
    <location>
        <begin position="4654"/>
        <end position="4729"/>
    </location>
</feature>
<feature type="compositionally biased region" description="Low complexity" evidence="1">
    <location>
        <begin position="3408"/>
        <end position="3420"/>
    </location>
</feature>
<evidence type="ECO:0000313" key="3">
    <source>
        <dbReference type="EMBL" id="KFH13388.1"/>
    </source>
</evidence>
<feature type="compositionally biased region" description="Low complexity" evidence="1">
    <location>
        <begin position="7639"/>
        <end position="7652"/>
    </location>
</feature>
<feature type="region of interest" description="Disordered" evidence="1">
    <location>
        <begin position="6522"/>
        <end position="6594"/>
    </location>
</feature>
<evidence type="ECO:0000256" key="1">
    <source>
        <dbReference type="SAM" id="MobiDB-lite"/>
    </source>
</evidence>
<feature type="region of interest" description="Disordered" evidence="1">
    <location>
        <begin position="5690"/>
        <end position="5761"/>
    </location>
</feature>
<feature type="compositionally biased region" description="Basic and acidic residues" evidence="1">
    <location>
        <begin position="435"/>
        <end position="448"/>
    </location>
</feature>
<protein>
    <recommendedName>
        <fullName evidence="2">Spatacsin C-terminal domain-containing protein</fullName>
    </recommendedName>
</protein>
<feature type="compositionally biased region" description="Basic and acidic residues" evidence="1">
    <location>
        <begin position="6553"/>
        <end position="6582"/>
    </location>
</feature>
<feature type="compositionally biased region" description="Polar residues" evidence="1">
    <location>
        <begin position="7661"/>
        <end position="7673"/>
    </location>
</feature>
<evidence type="ECO:0000313" key="4">
    <source>
        <dbReference type="Proteomes" id="UP000028840"/>
    </source>
</evidence>
<feature type="compositionally biased region" description="Basic and acidic residues" evidence="1">
    <location>
        <begin position="4088"/>
        <end position="4104"/>
    </location>
</feature>
<feature type="compositionally biased region" description="Low complexity" evidence="1">
    <location>
        <begin position="3149"/>
        <end position="3173"/>
    </location>
</feature>
<feature type="region of interest" description="Disordered" evidence="1">
    <location>
        <begin position="632"/>
        <end position="660"/>
    </location>
</feature>
<feature type="compositionally biased region" description="Basic and acidic residues" evidence="1">
    <location>
        <begin position="6954"/>
        <end position="6992"/>
    </location>
</feature>
<feature type="region of interest" description="Disordered" evidence="1">
    <location>
        <begin position="3141"/>
        <end position="3191"/>
    </location>
</feature>
<dbReference type="GO" id="GO:0005737">
    <property type="term" value="C:cytoplasm"/>
    <property type="evidence" value="ECO:0007669"/>
    <property type="project" value="TreeGrafter"/>
</dbReference>
<feature type="compositionally biased region" description="Basic and acidic residues" evidence="1">
    <location>
        <begin position="6002"/>
        <end position="6012"/>
    </location>
</feature>
<feature type="region of interest" description="Disordered" evidence="1">
    <location>
        <begin position="2226"/>
        <end position="2313"/>
    </location>
</feature>
<name>A0A086QLA6_TOXGO</name>
<feature type="compositionally biased region" description="Basic and acidic residues" evidence="1">
    <location>
        <begin position="2808"/>
        <end position="2824"/>
    </location>
</feature>
<feature type="compositionally biased region" description="Acidic residues" evidence="1">
    <location>
        <begin position="5980"/>
        <end position="5991"/>
    </location>
</feature>
<feature type="compositionally biased region" description="Polar residues" evidence="1">
    <location>
        <begin position="3674"/>
        <end position="3695"/>
    </location>
</feature>
<dbReference type="EMBL" id="AEYJ02000039">
    <property type="protein sequence ID" value="KFH13388.1"/>
    <property type="molecule type" value="Genomic_DNA"/>
</dbReference>
<feature type="compositionally biased region" description="Acidic residues" evidence="1">
    <location>
        <begin position="5413"/>
        <end position="5424"/>
    </location>
</feature>
<feature type="compositionally biased region" description="Gly residues" evidence="1">
    <location>
        <begin position="6884"/>
        <end position="6896"/>
    </location>
</feature>
<dbReference type="Proteomes" id="UP000028840">
    <property type="component" value="Unassembled WGS sequence"/>
</dbReference>
<feature type="compositionally biased region" description="Low complexity" evidence="1">
    <location>
        <begin position="7177"/>
        <end position="7196"/>
    </location>
</feature>